<dbReference type="EMBL" id="JASPKY010000245">
    <property type="protein sequence ID" value="KAK9717233.1"/>
    <property type="molecule type" value="Genomic_DNA"/>
</dbReference>
<dbReference type="AlphaFoldDB" id="A0AAW1KGB2"/>
<proteinExistence type="predicted"/>
<accession>A0AAW1KGB2</accession>
<dbReference type="Proteomes" id="UP001458880">
    <property type="component" value="Unassembled WGS sequence"/>
</dbReference>
<evidence type="ECO:0000313" key="1">
    <source>
        <dbReference type="EMBL" id="KAK9717233.1"/>
    </source>
</evidence>
<protein>
    <submittedName>
        <fullName evidence="1">Uncharacterized protein</fullName>
    </submittedName>
</protein>
<comment type="caution">
    <text evidence="1">The sequence shown here is derived from an EMBL/GenBank/DDBJ whole genome shotgun (WGS) entry which is preliminary data.</text>
</comment>
<organism evidence="1 2">
    <name type="scientific">Popillia japonica</name>
    <name type="common">Japanese beetle</name>
    <dbReference type="NCBI Taxonomy" id="7064"/>
    <lineage>
        <taxon>Eukaryota</taxon>
        <taxon>Metazoa</taxon>
        <taxon>Ecdysozoa</taxon>
        <taxon>Arthropoda</taxon>
        <taxon>Hexapoda</taxon>
        <taxon>Insecta</taxon>
        <taxon>Pterygota</taxon>
        <taxon>Neoptera</taxon>
        <taxon>Endopterygota</taxon>
        <taxon>Coleoptera</taxon>
        <taxon>Polyphaga</taxon>
        <taxon>Scarabaeiformia</taxon>
        <taxon>Scarabaeidae</taxon>
        <taxon>Rutelinae</taxon>
        <taxon>Popillia</taxon>
    </lineage>
</organism>
<evidence type="ECO:0000313" key="2">
    <source>
        <dbReference type="Proteomes" id="UP001458880"/>
    </source>
</evidence>
<sequence>MGHSNDHPSPLEFKYRLRWFVLGKKSDAVFTEKLNTEEHGEPNLLTPLEDTSGQDTCLTRDMCHNLAPNLEDTSGQDTCLTRDMCHNLAPNLESGLWSNTDTLEVSSKKEWTLYISRGSLHPNEDFLYTTHVLENELLSVHGNFLSCEKNIFKNLADQTLEKLGNRCPPYEVVLLLTICKT</sequence>
<gene>
    <name evidence="1" type="ORF">QE152_g24280</name>
</gene>
<name>A0AAW1KGB2_POPJA</name>
<reference evidence="1 2" key="1">
    <citation type="journal article" date="2024" name="BMC Genomics">
        <title>De novo assembly and annotation of Popillia japonica's genome with initial clues to its potential as an invasive pest.</title>
        <authorList>
            <person name="Cucini C."/>
            <person name="Boschi S."/>
            <person name="Funari R."/>
            <person name="Cardaioli E."/>
            <person name="Iannotti N."/>
            <person name="Marturano G."/>
            <person name="Paoli F."/>
            <person name="Bruttini M."/>
            <person name="Carapelli A."/>
            <person name="Frati F."/>
            <person name="Nardi F."/>
        </authorList>
    </citation>
    <scope>NUCLEOTIDE SEQUENCE [LARGE SCALE GENOMIC DNA]</scope>
    <source>
        <strain evidence="1">DMR45628</strain>
    </source>
</reference>
<keyword evidence="2" id="KW-1185">Reference proteome</keyword>